<evidence type="ECO:0000256" key="6">
    <source>
        <dbReference type="ARBA" id="ARBA00022692"/>
    </source>
</evidence>
<dbReference type="Proteomes" id="UP000005089">
    <property type="component" value="Unassembled WGS sequence"/>
</dbReference>
<evidence type="ECO:0000313" key="13">
    <source>
        <dbReference type="EMBL" id="EEO30111.1"/>
    </source>
</evidence>
<evidence type="ECO:0000256" key="9">
    <source>
        <dbReference type="ARBA" id="ARBA00023136"/>
    </source>
</evidence>
<feature type="transmembrane region" description="Helical" evidence="12">
    <location>
        <begin position="6"/>
        <end position="23"/>
    </location>
</feature>
<dbReference type="InterPro" id="IPR051085">
    <property type="entry name" value="MB_O-acyltransferase"/>
</dbReference>
<dbReference type="STRING" id="847.BRW83_1000"/>
<feature type="transmembrane region" description="Helical" evidence="12">
    <location>
        <begin position="50"/>
        <end position="68"/>
    </location>
</feature>
<keyword evidence="8 12" id="KW-1133">Transmembrane helix</keyword>
<comment type="similarity">
    <text evidence="3 11">Belongs to the membrane-bound acyltransferase family.</text>
</comment>
<feature type="transmembrane region" description="Helical" evidence="12">
    <location>
        <begin position="334"/>
        <end position="352"/>
    </location>
</feature>
<evidence type="ECO:0000256" key="4">
    <source>
        <dbReference type="ARBA" id="ARBA00016084"/>
    </source>
</evidence>
<dbReference type="PIRSF" id="PIRSF016636">
    <property type="entry name" value="AlgI_DltB"/>
    <property type="match status" value="1"/>
</dbReference>
<accession>C3XA85</accession>
<dbReference type="GO" id="GO:0042121">
    <property type="term" value="P:alginic acid biosynthetic process"/>
    <property type="evidence" value="ECO:0007669"/>
    <property type="project" value="UniProtKB-KW"/>
</dbReference>
<proteinExistence type="inferred from homology"/>
<keyword evidence="14" id="KW-1185">Reference proteome</keyword>
<dbReference type="InterPro" id="IPR024194">
    <property type="entry name" value="Ac/AlaTfrase_AlgI/DltB"/>
</dbReference>
<name>C3XA85_OXAFO</name>
<evidence type="ECO:0000313" key="14">
    <source>
        <dbReference type="Proteomes" id="UP000005089"/>
    </source>
</evidence>
<protein>
    <recommendedName>
        <fullName evidence="4">Probable alginate O-acetylase AlgI</fullName>
    </recommendedName>
    <alternativeName>
        <fullName evidence="10">Alginate biosynthesis protein AlgI</fullName>
    </alternativeName>
</protein>
<feature type="transmembrane region" description="Helical" evidence="12">
    <location>
        <begin position="439"/>
        <end position="463"/>
    </location>
</feature>
<evidence type="ECO:0000256" key="2">
    <source>
        <dbReference type="ARBA" id="ARBA00005182"/>
    </source>
</evidence>
<keyword evidence="11" id="KW-0012">Acyltransferase</keyword>
<evidence type="ECO:0000256" key="8">
    <source>
        <dbReference type="ARBA" id="ARBA00022989"/>
    </source>
</evidence>
<gene>
    <name evidence="13" type="ORF">OFBG_01139</name>
</gene>
<dbReference type="GO" id="GO:0016746">
    <property type="term" value="F:acyltransferase activity"/>
    <property type="evidence" value="ECO:0007669"/>
    <property type="project" value="UniProtKB-KW"/>
</dbReference>
<dbReference type="OrthoDB" id="139172at2"/>
<feature type="transmembrane region" description="Helical" evidence="12">
    <location>
        <begin position="159"/>
        <end position="179"/>
    </location>
</feature>
<feature type="transmembrane region" description="Helical" evidence="12">
    <location>
        <begin position="80"/>
        <end position="100"/>
    </location>
</feature>
<dbReference type="eggNOG" id="COG1696">
    <property type="taxonomic scope" value="Bacteria"/>
</dbReference>
<dbReference type="AlphaFoldDB" id="C3XA85"/>
<dbReference type="Pfam" id="PF03062">
    <property type="entry name" value="MBOAT"/>
    <property type="match status" value="1"/>
</dbReference>
<dbReference type="HOGENOM" id="CLU_025255_1_3_4"/>
<comment type="subcellular location">
    <subcellularLocation>
        <location evidence="1">Cell membrane</location>
        <topology evidence="1">Multi-pass membrane protein</topology>
    </subcellularLocation>
</comment>
<dbReference type="InterPro" id="IPR028362">
    <property type="entry name" value="AlgI"/>
</dbReference>
<evidence type="ECO:0000256" key="5">
    <source>
        <dbReference type="ARBA" id="ARBA00022475"/>
    </source>
</evidence>
<evidence type="ECO:0000256" key="7">
    <source>
        <dbReference type="ARBA" id="ARBA00022841"/>
    </source>
</evidence>
<dbReference type="PANTHER" id="PTHR13285">
    <property type="entry name" value="ACYLTRANSFERASE"/>
    <property type="match status" value="1"/>
</dbReference>
<keyword evidence="6 12" id="KW-0812">Transmembrane</keyword>
<keyword evidence="7" id="KW-0016">Alginate biosynthesis</keyword>
<reference evidence="13 14" key="1">
    <citation type="submission" date="2009-02" db="EMBL/GenBank/DDBJ databases">
        <title>The Genome Sequence of Oxalobacter formigenes OXCC13.</title>
        <authorList>
            <consortium name="The Broad Institute Genome Sequencing Platform"/>
            <person name="Ward D."/>
            <person name="Young S.K."/>
            <person name="Kodira C.D."/>
            <person name="Zeng Q."/>
            <person name="Koehrsen M."/>
            <person name="Alvarado L."/>
            <person name="Berlin A."/>
            <person name="Borenstein D."/>
            <person name="Chen Z."/>
            <person name="Engels R."/>
            <person name="Freedman E."/>
            <person name="Gellesch M."/>
            <person name="Goldberg J."/>
            <person name="Griggs A."/>
            <person name="Gujja S."/>
            <person name="Heiman D."/>
            <person name="Hepburn T."/>
            <person name="Howarth C."/>
            <person name="Jen D."/>
            <person name="Larson L."/>
            <person name="Lewis B."/>
            <person name="Mehta T."/>
            <person name="Park D."/>
            <person name="Pearson M."/>
            <person name="Roberts A."/>
            <person name="Saif S."/>
            <person name="Shea T."/>
            <person name="Shenoy N."/>
            <person name="Sisk P."/>
            <person name="Stolte C."/>
            <person name="Sykes S."/>
            <person name="Walk T."/>
            <person name="White J."/>
            <person name="Yandava C."/>
            <person name="Allison M.J."/>
            <person name="Lander E."/>
            <person name="Nusbaum C."/>
            <person name="Galagan J."/>
            <person name="Birren B."/>
        </authorList>
    </citation>
    <scope>NUCLEOTIDE SEQUENCE [LARGE SCALE GENOMIC DNA]</scope>
    <source>
        <strain evidence="13 14">OXCC13</strain>
    </source>
</reference>
<dbReference type="PIRSF" id="PIRSF500217">
    <property type="entry name" value="AlgI"/>
    <property type="match status" value="1"/>
</dbReference>
<evidence type="ECO:0000256" key="1">
    <source>
        <dbReference type="ARBA" id="ARBA00004651"/>
    </source>
</evidence>
<organism evidence="13 14">
    <name type="scientific">Oxalobacter formigenes OXCC13</name>
    <dbReference type="NCBI Taxonomy" id="556269"/>
    <lineage>
        <taxon>Bacteria</taxon>
        <taxon>Pseudomonadati</taxon>
        <taxon>Pseudomonadota</taxon>
        <taxon>Betaproteobacteria</taxon>
        <taxon>Burkholderiales</taxon>
        <taxon>Oxalobacteraceae</taxon>
        <taxon>Oxalobacter</taxon>
    </lineage>
</organism>
<dbReference type="PANTHER" id="PTHR13285:SF18">
    <property type="entry name" value="PROTEIN-CYSTEINE N-PALMITOYLTRANSFERASE RASP"/>
    <property type="match status" value="1"/>
</dbReference>
<evidence type="ECO:0000256" key="10">
    <source>
        <dbReference type="ARBA" id="ARBA00031030"/>
    </source>
</evidence>
<feature type="transmembrane region" description="Helical" evidence="12">
    <location>
        <begin position="364"/>
        <end position="382"/>
    </location>
</feature>
<evidence type="ECO:0000256" key="11">
    <source>
        <dbReference type="PIRNR" id="PIRNR016636"/>
    </source>
</evidence>
<dbReference type="InterPro" id="IPR004299">
    <property type="entry name" value="MBOAT_fam"/>
</dbReference>
<feature type="transmembrane region" description="Helical" evidence="12">
    <location>
        <begin position="229"/>
        <end position="247"/>
    </location>
</feature>
<sequence length="472" mass="54615">MVFSSISFIFFLFPIFLLIDFSFRKTTKARNIAIIIFSLFFYTWGEGVNVVILVILGFFTFLAGLVLFRSMEQRKKKYLFLFIGFSLLTLIGYKYLYWLLYNLTSFVPYLQKVAFFSRYASPVPQIPPLGISFFTFHSISYLIDIYRKKITEKPRLSDFLCYFFMFPHLVAGPIVRYVHIQNDLGSRQFSKQLFEYGIARFLIGLNKKILIANSVAPLADVAFFHNSSLGLFDAWLGIIAYAVQIYFDFSGYSDMAIGLAAMMGFHFHENFNSPYRSKSIREFWQRWHISLSTWLRDYLYIPLGGSHGSSIRTYINLFIVFVLCGLWHGAQYTFLLWGIFHGFLLFVERLGIGSWLERQTAFVSRTYCLLMVTMSWVFFRAGSLDQASHYFASLFFGNTDPGMMVILLEPLNLVALGIGIWIALFPLKRFSAGSAQTPVYALFPYIVNVLLAFLSLTVLFMGARNPFIYFNF</sequence>
<keyword evidence="9 11" id="KW-0472">Membrane</keyword>
<keyword evidence="11 13" id="KW-0808">Transferase</keyword>
<dbReference type="EMBL" id="GG658170">
    <property type="protein sequence ID" value="EEO30111.1"/>
    <property type="molecule type" value="Genomic_DNA"/>
</dbReference>
<comment type="pathway">
    <text evidence="2">Glycan biosynthesis; alginate biosynthesis.</text>
</comment>
<feature type="transmembrane region" description="Helical" evidence="12">
    <location>
        <begin position="311"/>
        <end position="328"/>
    </location>
</feature>
<feature type="transmembrane region" description="Helical" evidence="12">
    <location>
        <begin position="126"/>
        <end position="147"/>
    </location>
</feature>
<keyword evidence="5 11" id="KW-1003">Cell membrane</keyword>
<evidence type="ECO:0000256" key="12">
    <source>
        <dbReference type="SAM" id="Phobius"/>
    </source>
</evidence>
<dbReference type="GO" id="GO:0005886">
    <property type="term" value="C:plasma membrane"/>
    <property type="evidence" value="ECO:0007669"/>
    <property type="project" value="UniProtKB-SubCell"/>
</dbReference>
<evidence type="ECO:0000256" key="3">
    <source>
        <dbReference type="ARBA" id="ARBA00010323"/>
    </source>
</evidence>
<feature type="transmembrane region" description="Helical" evidence="12">
    <location>
        <begin position="402"/>
        <end position="427"/>
    </location>
</feature>